<comment type="caution">
    <text evidence="2">The sequence shown here is derived from an EMBL/GenBank/DDBJ whole genome shotgun (WGS) entry which is preliminary data.</text>
</comment>
<feature type="transmembrane region" description="Helical" evidence="1">
    <location>
        <begin position="188"/>
        <end position="209"/>
    </location>
</feature>
<feature type="transmembrane region" description="Helical" evidence="1">
    <location>
        <begin position="329"/>
        <end position="351"/>
    </location>
</feature>
<dbReference type="InterPro" id="IPR005625">
    <property type="entry name" value="PepSY-ass_TM"/>
</dbReference>
<accession>A0A7X1EBI4</accession>
<keyword evidence="1" id="KW-1133">Transmembrane helix</keyword>
<keyword evidence="1" id="KW-0812">Transmembrane</keyword>
<reference evidence="2 3" key="1">
    <citation type="submission" date="2020-07" db="EMBL/GenBank/DDBJ databases">
        <authorList>
            <person name="Feng X."/>
        </authorList>
    </citation>
    <scope>NUCLEOTIDE SEQUENCE [LARGE SCALE GENOMIC DNA]</scope>
    <source>
        <strain evidence="2 3">JCM23202</strain>
    </source>
</reference>
<protein>
    <submittedName>
        <fullName evidence="2">PepSY domain-containing protein</fullName>
    </submittedName>
</protein>
<dbReference type="EMBL" id="JACHVC010000013">
    <property type="protein sequence ID" value="MBC2607852.1"/>
    <property type="molecule type" value="Genomic_DNA"/>
</dbReference>
<dbReference type="AlphaFoldDB" id="A0A7X1EBI4"/>
<evidence type="ECO:0000313" key="2">
    <source>
        <dbReference type="EMBL" id="MBC2607852.1"/>
    </source>
</evidence>
<feature type="transmembrane region" description="Helical" evidence="1">
    <location>
        <begin position="139"/>
        <end position="161"/>
    </location>
</feature>
<gene>
    <name evidence="2" type="ORF">H5P27_17495</name>
</gene>
<keyword evidence="1" id="KW-0472">Membrane</keyword>
<name>A0A7X1EBI4_9BACT</name>
<dbReference type="PANTHER" id="PTHR34219:SF8">
    <property type="entry name" value="PEPSY DOMAIN-CONTAINING PROTEIN"/>
    <property type="match status" value="1"/>
</dbReference>
<evidence type="ECO:0000256" key="1">
    <source>
        <dbReference type="SAM" id="Phobius"/>
    </source>
</evidence>
<sequence length="372" mass="42430">MRKRLWKLHSWIGLFCAIGLLIIGLSGSVLVFHEEISSALHPDVTLNAPQDEASTRIPTSELTQSVESKFPDFWIRGWLFNTDADKRDRAYVMDRGGDEWHILYVDPYTGETADRPLDYEETLYGWFVQLHYTFFADHIGMIVAAILALGFLFLSVSGIYLHRPFFKAFFRIRWKTSSRIFFSDFHKAIGIASVPFNFILGFTGAYWNISHVAHELIEHSHEEEHEIESPYQEYGDSIDQLATIADQQIAGYALNYIYFPTESDPTFYLYGQHPEAGIINSLYGSTIWISAENGQVKHVTNLKESGWWAKVVDAFEPLHFGGFGGLFTKTLWCLAGLSPAALSITGAMMYFKRKRPKRLRQKPEASLESQSA</sequence>
<proteinExistence type="predicted"/>
<evidence type="ECO:0000313" key="3">
    <source>
        <dbReference type="Proteomes" id="UP000526501"/>
    </source>
</evidence>
<dbReference type="RefSeq" id="WP_185661716.1">
    <property type="nucleotide sequence ID" value="NZ_CAWPOO010000013.1"/>
</dbReference>
<dbReference type="PANTHER" id="PTHR34219">
    <property type="entry name" value="IRON-REGULATED INNER MEMBRANE PROTEIN-RELATED"/>
    <property type="match status" value="1"/>
</dbReference>
<feature type="transmembrane region" description="Helical" evidence="1">
    <location>
        <begin position="12"/>
        <end position="32"/>
    </location>
</feature>
<dbReference type="Proteomes" id="UP000526501">
    <property type="component" value="Unassembled WGS sequence"/>
</dbReference>
<dbReference type="Pfam" id="PF03929">
    <property type="entry name" value="PepSY_TM"/>
    <property type="match status" value="1"/>
</dbReference>
<organism evidence="2 3">
    <name type="scientific">Pelagicoccus albus</name>
    <dbReference type="NCBI Taxonomy" id="415222"/>
    <lineage>
        <taxon>Bacteria</taxon>
        <taxon>Pseudomonadati</taxon>
        <taxon>Verrucomicrobiota</taxon>
        <taxon>Opitutia</taxon>
        <taxon>Puniceicoccales</taxon>
        <taxon>Pelagicoccaceae</taxon>
        <taxon>Pelagicoccus</taxon>
    </lineage>
</organism>
<keyword evidence="3" id="KW-1185">Reference proteome</keyword>